<evidence type="ECO:0000256" key="2">
    <source>
        <dbReference type="ARBA" id="ARBA00022723"/>
    </source>
</evidence>
<dbReference type="Gene3D" id="3.40.390.10">
    <property type="entry name" value="Collagenase (Catalytic Domain)"/>
    <property type="match status" value="1"/>
</dbReference>
<dbReference type="GO" id="GO:0008237">
    <property type="term" value="F:metallopeptidase activity"/>
    <property type="evidence" value="ECO:0007669"/>
    <property type="project" value="UniProtKB-KW"/>
</dbReference>
<keyword evidence="2" id="KW-0479">Metal-binding</keyword>
<protein>
    <submittedName>
        <fullName evidence="6">Matrixin family metalloprotease</fullName>
    </submittedName>
</protein>
<keyword evidence="7" id="KW-1185">Reference proteome</keyword>
<evidence type="ECO:0000313" key="7">
    <source>
        <dbReference type="Proteomes" id="UP000326331"/>
    </source>
</evidence>
<dbReference type="SUPFAM" id="SSF55486">
    <property type="entry name" value="Metalloproteases ('zincins'), catalytic domain"/>
    <property type="match status" value="1"/>
</dbReference>
<evidence type="ECO:0000256" key="4">
    <source>
        <dbReference type="ARBA" id="ARBA00022833"/>
    </source>
</evidence>
<evidence type="ECO:0000259" key="5">
    <source>
        <dbReference type="Pfam" id="PF00413"/>
    </source>
</evidence>
<gene>
    <name evidence="6" type="ORF">Tbon_00290</name>
</gene>
<keyword evidence="4" id="KW-0862">Zinc</keyword>
<evidence type="ECO:0000313" key="6">
    <source>
        <dbReference type="EMBL" id="QFG01815.1"/>
    </source>
</evidence>
<dbReference type="InterPro" id="IPR024079">
    <property type="entry name" value="MetalloPept_cat_dom_sf"/>
</dbReference>
<organism evidence="6 7">
    <name type="scientific">Tepidiforma bonchosmolovskayae</name>
    <dbReference type="NCBI Taxonomy" id="2601677"/>
    <lineage>
        <taxon>Bacteria</taxon>
        <taxon>Bacillati</taxon>
        <taxon>Chloroflexota</taxon>
        <taxon>Tepidiformia</taxon>
        <taxon>Tepidiformales</taxon>
        <taxon>Tepidiformaceae</taxon>
        <taxon>Tepidiforma</taxon>
    </lineage>
</organism>
<keyword evidence="3" id="KW-0378">Hydrolase</keyword>
<dbReference type="InterPro" id="IPR001818">
    <property type="entry name" value="Pept_M10_metallopeptidase"/>
</dbReference>
<dbReference type="Pfam" id="PF00413">
    <property type="entry name" value="Peptidase_M10"/>
    <property type="match status" value="1"/>
</dbReference>
<feature type="domain" description="Peptidase M10 metallopeptidase" evidence="5">
    <location>
        <begin position="187"/>
        <end position="267"/>
    </location>
</feature>
<proteinExistence type="predicted"/>
<keyword evidence="6" id="KW-0482">Metalloprotease</keyword>
<evidence type="ECO:0000256" key="3">
    <source>
        <dbReference type="ARBA" id="ARBA00022801"/>
    </source>
</evidence>
<dbReference type="EMBL" id="CP042829">
    <property type="protein sequence ID" value="QFG01815.1"/>
    <property type="molecule type" value="Genomic_DNA"/>
</dbReference>
<keyword evidence="1" id="KW-0645">Protease</keyword>
<evidence type="ECO:0000256" key="1">
    <source>
        <dbReference type="ARBA" id="ARBA00022670"/>
    </source>
</evidence>
<dbReference type="RefSeq" id="WP_158065762.1">
    <property type="nucleotide sequence ID" value="NZ_CP042829.1"/>
</dbReference>
<reference evidence="6 7" key="1">
    <citation type="submission" date="2019-10" db="EMBL/GenBank/DDBJ databases">
        <title>Thermopilla bonchosmolovskayae gen. nov., sp. nov., a moderately thermophilic Chloroflexi bacterium from a Chukotka hot spring (Arctic, Russia), representing a novel classis Thermopillaia, which include previously uncultivated lineage OLB14.</title>
        <authorList>
            <person name="Kochetkova T.V."/>
            <person name="Zayulina K.S."/>
            <person name="Zhigarkov V.S."/>
            <person name="Minaev N.V."/>
            <person name="Novikov A."/>
            <person name="Toshchakov S.V."/>
            <person name="Elcheninov A.G."/>
            <person name="Kublanov I.V."/>
        </authorList>
    </citation>
    <scope>NUCLEOTIDE SEQUENCE [LARGE SCALE GENOMIC DNA]</scope>
    <source>
        <strain evidence="6 7">3753O</strain>
    </source>
</reference>
<name>A0ABX6BYN9_9CHLR</name>
<accession>A0ABX6BYN9</accession>
<dbReference type="Proteomes" id="UP000326331">
    <property type="component" value="Chromosome"/>
</dbReference>
<sequence>MRLTTPPRETPAPPRRLRSAALMVGLVAAFTLAVVLAAGQVREGTTGAAPAAAGLSTTVHVLTWAGDDDLPQPLPDSSAAFRLNPNRWAASDLPVTVWYNPAGAPPGIAVEDLVRNALEQWSKVPGSAFAFAYAGTTAAGPGACDLPGRQLDGRNTVTFVTTLPAGTLGITCTVWSGGSNGDLVEFDIQLNANVNWGRSDSLGPGQFDLASTILHELGHGAGLGHPCTGSNSCTDAERQAVMYPSLRAREQRNVLKEDDKAAMAAAYPGPPPGGSGAVGPFRAVLPGVGRD</sequence>